<name>A0A7Z0TA10_9FUSO</name>
<organism evidence="1 2">
    <name type="scientific">Streptobacillus felis</name>
    <dbReference type="NCBI Taxonomy" id="1384509"/>
    <lineage>
        <taxon>Bacteria</taxon>
        <taxon>Fusobacteriati</taxon>
        <taxon>Fusobacteriota</taxon>
        <taxon>Fusobacteriia</taxon>
        <taxon>Fusobacteriales</taxon>
        <taxon>Leptotrichiaceae</taxon>
        <taxon>Streptobacillus</taxon>
    </lineage>
</organism>
<comment type="caution">
    <text evidence="1">The sequence shown here is derived from an EMBL/GenBank/DDBJ whole genome shotgun (WGS) entry which is preliminary data.</text>
</comment>
<dbReference type="Proteomes" id="UP000526184">
    <property type="component" value="Unassembled WGS sequence"/>
</dbReference>
<dbReference type="InterPro" id="IPR043767">
    <property type="entry name" value="DUF5713"/>
</dbReference>
<keyword evidence="2" id="KW-1185">Reference proteome</keyword>
<dbReference type="Pfam" id="PF18977">
    <property type="entry name" value="DUF5713"/>
    <property type="match status" value="1"/>
</dbReference>
<protein>
    <submittedName>
        <fullName evidence="1">Uncharacterized protein</fullName>
    </submittedName>
</protein>
<sequence length="102" mass="12562">MELLKEMYENTYEYPKYCTDYVKRELIRLIEFFESGETRKSYIEEYIEEMIFELNDIQEIFWNGESDIDDFASKCIVNEITKIITKYRDDIDVDKVLINRKW</sequence>
<gene>
    <name evidence="1" type="ORF">HP397_01415</name>
</gene>
<proteinExistence type="predicted"/>
<reference evidence="1 2" key="1">
    <citation type="submission" date="2020-05" db="EMBL/GenBank/DDBJ databases">
        <title>Streptobacillus felis strain LHL191014123.</title>
        <authorList>
            <person name="Fawzy A."/>
            <person name="Rau J."/>
            <person name="Risse K."/>
            <person name="Schauerte N."/>
            <person name="Geiger C."/>
            <person name="Blom J."/>
            <person name="Imirzalioglu C."/>
            <person name="Falgenhauer J."/>
            <person name="Bach A."/>
            <person name="Herden C."/>
            <person name="Eisenberg T."/>
        </authorList>
    </citation>
    <scope>NUCLEOTIDE SEQUENCE [LARGE SCALE GENOMIC DNA]</scope>
    <source>
        <strain evidence="1 2">LHL191014123</strain>
    </source>
</reference>
<evidence type="ECO:0000313" key="2">
    <source>
        <dbReference type="Proteomes" id="UP000526184"/>
    </source>
</evidence>
<dbReference type="EMBL" id="JABMKT010000004">
    <property type="protein sequence ID" value="NYV27487.1"/>
    <property type="molecule type" value="Genomic_DNA"/>
</dbReference>
<dbReference type="AlphaFoldDB" id="A0A7Z0TA10"/>
<dbReference type="RefSeq" id="WP_067321393.1">
    <property type="nucleotide sequence ID" value="NZ_CBCRWS010000030.1"/>
</dbReference>
<evidence type="ECO:0000313" key="1">
    <source>
        <dbReference type="EMBL" id="NYV27487.1"/>
    </source>
</evidence>
<accession>A0A7Z0TA10</accession>